<protein>
    <submittedName>
        <fullName evidence="1">Uncharacterized protein</fullName>
    </submittedName>
</protein>
<reference evidence="2" key="1">
    <citation type="submission" date="2016-06" db="EMBL/GenBank/DDBJ databases">
        <authorList>
            <person name="Varghese N."/>
            <person name="Submissions Spin"/>
        </authorList>
    </citation>
    <scope>NUCLEOTIDE SEQUENCE [LARGE SCALE GENOMIC DNA]</scope>
    <source>
        <strain evidence="2">DSM 43817</strain>
    </source>
</reference>
<dbReference type="AlphaFoldDB" id="A0A1C6SJG2"/>
<evidence type="ECO:0000313" key="2">
    <source>
        <dbReference type="Proteomes" id="UP000198959"/>
    </source>
</evidence>
<dbReference type="Proteomes" id="UP000198959">
    <property type="component" value="Unassembled WGS sequence"/>
</dbReference>
<evidence type="ECO:0000313" key="1">
    <source>
        <dbReference type="EMBL" id="SCL29512.1"/>
    </source>
</evidence>
<gene>
    <name evidence="1" type="ORF">GA0074692_2739</name>
</gene>
<name>A0A1C6SJG2_9ACTN</name>
<organism evidence="1 2">
    <name type="scientific">Micromonospora pallida</name>
    <dbReference type="NCBI Taxonomy" id="145854"/>
    <lineage>
        <taxon>Bacteria</taxon>
        <taxon>Bacillati</taxon>
        <taxon>Actinomycetota</taxon>
        <taxon>Actinomycetes</taxon>
        <taxon>Micromonosporales</taxon>
        <taxon>Micromonosporaceae</taxon>
        <taxon>Micromonospora</taxon>
    </lineage>
</organism>
<dbReference type="RefSeq" id="WP_091644326.1">
    <property type="nucleotide sequence ID" value="NZ_FMHW01000002.1"/>
</dbReference>
<dbReference type="OrthoDB" id="3428371at2"/>
<keyword evidence="2" id="KW-1185">Reference proteome</keyword>
<dbReference type="EMBL" id="FMHW01000002">
    <property type="protein sequence ID" value="SCL29512.1"/>
    <property type="molecule type" value="Genomic_DNA"/>
</dbReference>
<sequence>MSDSLLDALVEEQLGSVVFVMDYLQLDFDAARFTAYVWPMVTIGDATILFGDPGYRDALCAFITHEVTSVEESPEAGIVIRFDLGEIVTNPAATDLDGPEIAQLQVHEGPRRDAAWAVWRPGEDVFAGRDWP</sequence>
<accession>A0A1C6SJG2</accession>
<proteinExistence type="predicted"/>